<accession>A0A427AHT6</accession>
<evidence type="ECO:0000313" key="2">
    <source>
        <dbReference type="Proteomes" id="UP000287651"/>
    </source>
</evidence>
<comment type="caution">
    <text evidence="1">The sequence shown here is derived from an EMBL/GenBank/DDBJ whole genome shotgun (WGS) entry which is preliminary data.</text>
</comment>
<reference evidence="1 2" key="1">
    <citation type="journal article" date="2014" name="Agronomy (Basel)">
        <title>A Draft Genome Sequence for Ensete ventricosum, the Drought-Tolerant Tree Against Hunger.</title>
        <authorList>
            <person name="Harrison J."/>
            <person name="Moore K.A."/>
            <person name="Paszkiewicz K."/>
            <person name="Jones T."/>
            <person name="Grant M."/>
            <person name="Ambacheew D."/>
            <person name="Muzemil S."/>
            <person name="Studholme D.J."/>
        </authorList>
    </citation>
    <scope>NUCLEOTIDE SEQUENCE [LARGE SCALE GENOMIC DNA]</scope>
</reference>
<name>A0A427AHT6_ENSVE</name>
<dbReference type="EMBL" id="AMZH03002397">
    <property type="protein sequence ID" value="RRT75721.1"/>
    <property type="molecule type" value="Genomic_DNA"/>
</dbReference>
<evidence type="ECO:0000313" key="1">
    <source>
        <dbReference type="EMBL" id="RRT75721.1"/>
    </source>
</evidence>
<protein>
    <submittedName>
        <fullName evidence="1">Uncharacterized protein</fullName>
    </submittedName>
</protein>
<dbReference type="AlphaFoldDB" id="A0A427AHT6"/>
<dbReference type="Proteomes" id="UP000287651">
    <property type="component" value="Unassembled WGS sequence"/>
</dbReference>
<sequence>MTAVFLRSDLSDSTNALPDQNPRVRIFASFPYRPKESKRNVYRTGVQGQEPPTGVQRQQLPYSALPTIATLQSHRQFAICPKLTNLGWLGGSFPVRSNTCPASEYVRQSLARRITAASVGPFPHVTGTRMT</sequence>
<organism evidence="1 2">
    <name type="scientific">Ensete ventricosum</name>
    <name type="common">Abyssinian banana</name>
    <name type="synonym">Musa ensete</name>
    <dbReference type="NCBI Taxonomy" id="4639"/>
    <lineage>
        <taxon>Eukaryota</taxon>
        <taxon>Viridiplantae</taxon>
        <taxon>Streptophyta</taxon>
        <taxon>Embryophyta</taxon>
        <taxon>Tracheophyta</taxon>
        <taxon>Spermatophyta</taxon>
        <taxon>Magnoliopsida</taxon>
        <taxon>Liliopsida</taxon>
        <taxon>Zingiberales</taxon>
        <taxon>Musaceae</taxon>
        <taxon>Ensete</taxon>
    </lineage>
</organism>
<gene>
    <name evidence="1" type="ORF">B296_00023960</name>
</gene>
<proteinExistence type="predicted"/>